<dbReference type="Pfam" id="PF00330">
    <property type="entry name" value="Aconitase"/>
    <property type="match status" value="2"/>
</dbReference>
<comment type="caution">
    <text evidence="2">The sequence shown here is derived from an EMBL/GenBank/DDBJ whole genome shotgun (WGS) entry which is preliminary data.</text>
</comment>
<accession>A0ABU7UUX0</accession>
<protein>
    <submittedName>
        <fullName evidence="2">Aconitase family protein</fullName>
    </submittedName>
</protein>
<dbReference type="RefSeq" id="WP_216255565.1">
    <property type="nucleotide sequence ID" value="NZ_JAZHFS010000043.1"/>
</dbReference>
<feature type="domain" description="Aconitase/3-isopropylmalate dehydratase large subunit alpha/beta/alpha" evidence="1">
    <location>
        <begin position="253"/>
        <end position="384"/>
    </location>
</feature>
<feature type="domain" description="Aconitase/3-isopropylmalate dehydratase large subunit alpha/beta/alpha" evidence="1">
    <location>
        <begin position="29"/>
        <end position="223"/>
    </location>
</feature>
<reference evidence="2 3" key="1">
    <citation type="submission" date="2023-11" db="EMBL/GenBank/DDBJ databases">
        <title>Draft genome sequence of a psychrophilic Clostridium strain from permafrost water brine.</title>
        <authorList>
            <person name="Shcherbakova V.A."/>
            <person name="Trubitsyn V.E."/>
            <person name="Zakharyuk A.G."/>
        </authorList>
    </citation>
    <scope>NUCLEOTIDE SEQUENCE [LARGE SCALE GENOMIC DNA]</scope>
    <source>
        <strain evidence="2 3">14F</strain>
    </source>
</reference>
<keyword evidence="3" id="KW-1185">Reference proteome</keyword>
<dbReference type="PANTHER" id="PTHR43822">
    <property type="entry name" value="HOMOACONITASE, MITOCHONDRIAL-RELATED"/>
    <property type="match status" value="1"/>
</dbReference>
<dbReference type="InterPro" id="IPR001030">
    <property type="entry name" value="Acoase/IPM_deHydtase_lsu_aba"/>
</dbReference>
<evidence type="ECO:0000259" key="1">
    <source>
        <dbReference type="Pfam" id="PF00330"/>
    </source>
</evidence>
<name>A0ABU7UUX0_9CLOT</name>
<evidence type="ECO:0000313" key="3">
    <source>
        <dbReference type="Proteomes" id="UP001498469"/>
    </source>
</evidence>
<dbReference type="PANTHER" id="PTHR43822:SF2">
    <property type="entry name" value="HOMOACONITASE, MITOCHONDRIAL"/>
    <property type="match status" value="1"/>
</dbReference>
<sequence length="389" mass="41421">MEMTLVEKIFAKVTGKEKVSLGEVVKIRPSYIMINDGEGHKCVDLINKTKGVANKDNIIVILDHDIPAGSFDSAANQKKLIDFSKEYDLKFIQSAGIGYQILLDSYVKTGDIIVSCGTHNSIFGAKGALGLNLTVKNMATLLMEGSIEMSVPETVNVVLKGTLETGVYASDFISKMISEVGIDGFDGKVIEFTGDAIRYLSLNDKIVLCSMITQTGAVSGFINEIAKGNYAKTCEYDLAKVTPTVTMPGDLYTTKPALELKGITIQAGFIGGCNGGRIEDLRIAADILKGKRVKLGVRLMIGSVSNAVYLQAMKEGLIETFLAFGAQVTNPGCASCKSTSIGVVGDDEILITTGSHNYPGCVGTKDSKVYIASAAVIANAAITGYIYKK</sequence>
<proteinExistence type="predicted"/>
<dbReference type="InterPro" id="IPR050067">
    <property type="entry name" value="IPM_dehydratase_rel_enz"/>
</dbReference>
<organism evidence="2 3">
    <name type="scientific">Clostridium frigoriphilum</name>
    <dbReference type="NCBI Taxonomy" id="443253"/>
    <lineage>
        <taxon>Bacteria</taxon>
        <taxon>Bacillati</taxon>
        <taxon>Bacillota</taxon>
        <taxon>Clostridia</taxon>
        <taxon>Eubacteriales</taxon>
        <taxon>Clostridiaceae</taxon>
        <taxon>Clostridium</taxon>
    </lineage>
</organism>
<dbReference type="EMBL" id="JAZHFS010000043">
    <property type="protein sequence ID" value="MEF2115215.1"/>
    <property type="molecule type" value="Genomic_DNA"/>
</dbReference>
<gene>
    <name evidence="2" type="ORF">SJI18_23330</name>
</gene>
<evidence type="ECO:0000313" key="2">
    <source>
        <dbReference type="EMBL" id="MEF2115215.1"/>
    </source>
</evidence>
<dbReference type="Proteomes" id="UP001498469">
    <property type="component" value="Unassembled WGS sequence"/>
</dbReference>